<evidence type="ECO:0000256" key="1">
    <source>
        <dbReference type="ARBA" id="ARBA00004141"/>
    </source>
</evidence>
<dbReference type="EMBL" id="ML213535">
    <property type="protein sequence ID" value="TFK45914.1"/>
    <property type="molecule type" value="Genomic_DNA"/>
</dbReference>
<dbReference type="InterPro" id="IPR011701">
    <property type="entry name" value="MFS"/>
</dbReference>
<keyword evidence="2 5" id="KW-0812">Transmembrane</keyword>
<dbReference type="PANTHER" id="PTHR23502">
    <property type="entry name" value="MAJOR FACILITATOR SUPERFAMILY"/>
    <property type="match status" value="1"/>
</dbReference>
<name>A0A5C3MKU4_9AGAM</name>
<accession>A0A5C3MKU4</accession>
<dbReference type="InterPro" id="IPR036259">
    <property type="entry name" value="MFS_trans_sf"/>
</dbReference>
<dbReference type="GO" id="GO:0005886">
    <property type="term" value="C:plasma membrane"/>
    <property type="evidence" value="ECO:0007669"/>
    <property type="project" value="TreeGrafter"/>
</dbReference>
<feature type="transmembrane region" description="Helical" evidence="5">
    <location>
        <begin position="365"/>
        <end position="383"/>
    </location>
</feature>
<gene>
    <name evidence="7" type="ORF">OE88DRAFT_1072184</name>
</gene>
<reference evidence="7 8" key="1">
    <citation type="journal article" date="2019" name="Nat. Ecol. Evol.">
        <title>Megaphylogeny resolves global patterns of mushroom evolution.</title>
        <authorList>
            <person name="Varga T."/>
            <person name="Krizsan K."/>
            <person name="Foldi C."/>
            <person name="Dima B."/>
            <person name="Sanchez-Garcia M."/>
            <person name="Sanchez-Ramirez S."/>
            <person name="Szollosi G.J."/>
            <person name="Szarkandi J.G."/>
            <person name="Papp V."/>
            <person name="Albert L."/>
            <person name="Andreopoulos W."/>
            <person name="Angelini C."/>
            <person name="Antonin V."/>
            <person name="Barry K.W."/>
            <person name="Bougher N.L."/>
            <person name="Buchanan P."/>
            <person name="Buyck B."/>
            <person name="Bense V."/>
            <person name="Catcheside P."/>
            <person name="Chovatia M."/>
            <person name="Cooper J."/>
            <person name="Damon W."/>
            <person name="Desjardin D."/>
            <person name="Finy P."/>
            <person name="Geml J."/>
            <person name="Haridas S."/>
            <person name="Hughes K."/>
            <person name="Justo A."/>
            <person name="Karasinski D."/>
            <person name="Kautmanova I."/>
            <person name="Kiss B."/>
            <person name="Kocsube S."/>
            <person name="Kotiranta H."/>
            <person name="LaButti K.M."/>
            <person name="Lechner B.E."/>
            <person name="Liimatainen K."/>
            <person name="Lipzen A."/>
            <person name="Lukacs Z."/>
            <person name="Mihaltcheva S."/>
            <person name="Morgado L.N."/>
            <person name="Niskanen T."/>
            <person name="Noordeloos M.E."/>
            <person name="Ohm R.A."/>
            <person name="Ortiz-Santana B."/>
            <person name="Ovrebo C."/>
            <person name="Racz N."/>
            <person name="Riley R."/>
            <person name="Savchenko A."/>
            <person name="Shiryaev A."/>
            <person name="Soop K."/>
            <person name="Spirin V."/>
            <person name="Szebenyi C."/>
            <person name="Tomsovsky M."/>
            <person name="Tulloss R.E."/>
            <person name="Uehling J."/>
            <person name="Grigoriev I.V."/>
            <person name="Vagvolgyi C."/>
            <person name="Papp T."/>
            <person name="Martin F.M."/>
            <person name="Miettinen O."/>
            <person name="Hibbett D.S."/>
            <person name="Nagy L.G."/>
        </authorList>
    </citation>
    <scope>NUCLEOTIDE SEQUENCE [LARGE SCALE GENOMIC DNA]</scope>
    <source>
        <strain evidence="7 8">OMC1185</strain>
    </source>
</reference>
<dbReference type="Proteomes" id="UP000305948">
    <property type="component" value="Unassembled WGS sequence"/>
</dbReference>
<organism evidence="7 8">
    <name type="scientific">Heliocybe sulcata</name>
    <dbReference type="NCBI Taxonomy" id="5364"/>
    <lineage>
        <taxon>Eukaryota</taxon>
        <taxon>Fungi</taxon>
        <taxon>Dikarya</taxon>
        <taxon>Basidiomycota</taxon>
        <taxon>Agaricomycotina</taxon>
        <taxon>Agaricomycetes</taxon>
        <taxon>Gloeophyllales</taxon>
        <taxon>Gloeophyllaceae</taxon>
        <taxon>Heliocybe</taxon>
    </lineage>
</organism>
<keyword evidence="4 5" id="KW-0472">Membrane</keyword>
<dbReference type="SUPFAM" id="SSF103473">
    <property type="entry name" value="MFS general substrate transporter"/>
    <property type="match status" value="1"/>
</dbReference>
<evidence type="ECO:0000256" key="3">
    <source>
        <dbReference type="ARBA" id="ARBA00022989"/>
    </source>
</evidence>
<dbReference type="InterPro" id="IPR020846">
    <property type="entry name" value="MFS_dom"/>
</dbReference>
<feature type="transmembrane region" description="Helical" evidence="5">
    <location>
        <begin position="70"/>
        <end position="90"/>
    </location>
</feature>
<dbReference type="STRING" id="5364.A0A5C3MKU4"/>
<feature type="transmembrane region" description="Helical" evidence="5">
    <location>
        <begin position="35"/>
        <end position="58"/>
    </location>
</feature>
<dbReference type="PANTHER" id="PTHR23502:SF64">
    <property type="entry name" value="TRANSPORTER, PUTATIVE (AFU_ORTHOLOGUE AFUA_3G11760)-RELATED"/>
    <property type="match status" value="1"/>
</dbReference>
<evidence type="ECO:0000259" key="6">
    <source>
        <dbReference type="PROSITE" id="PS50850"/>
    </source>
</evidence>
<evidence type="ECO:0000256" key="4">
    <source>
        <dbReference type="ARBA" id="ARBA00023136"/>
    </source>
</evidence>
<feature type="transmembrane region" description="Helical" evidence="5">
    <location>
        <begin position="403"/>
        <end position="424"/>
    </location>
</feature>
<feature type="transmembrane region" description="Helical" evidence="5">
    <location>
        <begin position="334"/>
        <end position="353"/>
    </location>
</feature>
<feature type="transmembrane region" description="Helical" evidence="5">
    <location>
        <begin position="127"/>
        <end position="148"/>
    </location>
</feature>
<feature type="transmembrane region" description="Helical" evidence="5">
    <location>
        <begin position="289"/>
        <end position="313"/>
    </location>
</feature>
<dbReference type="AlphaFoldDB" id="A0A5C3MKU4"/>
<feature type="transmembrane region" description="Helical" evidence="5">
    <location>
        <begin position="190"/>
        <end position="210"/>
    </location>
</feature>
<proteinExistence type="predicted"/>
<dbReference type="GO" id="GO:0022857">
    <property type="term" value="F:transmembrane transporter activity"/>
    <property type="evidence" value="ECO:0007669"/>
    <property type="project" value="InterPro"/>
</dbReference>
<sequence length="471" mass="50620">MTTEESPLLASEAEDARQKAHDALYNRFSRSKKRVIVAVVSWAGLLPLFVSGSFVPAIPQIAREFHSTGPIINLAVSLSILTAALANLLWARYSGFYGRRPIYLFSFPLLCIGSLGTAAAQDVPQLMIWRVVQAFGASSGMSVGAAVIGDIYRLEERGTAIGVFFAACLLGPALAPPAGGLAAYYASWRVMQLALFVAGLSAVLLVVFFLPETVHPDVKGLTRYLREKGNENKKWAWVWLNPFSSLGLLRSPNVMAVTLAGTFVLITDFVLLIPLAYTIGVRYDIKNEALIGAFFLPAGLGNVIGAPLGGNLSDRVVAKWRAKRKGEWVPEDRLRATTVGALVLVPLSIFLSGLVTEFVEGTPGIVMNLVCLFFNGIGIDMVLSPSNAYYVDVLHKKSAEVMAASSGFRAVVMAMTAAVVLPIINAIGVAATNALSAGLAWLGFILLWCTIRYGAQMRAWLDVGYSTIEDA</sequence>
<feature type="transmembrane region" description="Helical" evidence="5">
    <location>
        <begin position="160"/>
        <end position="184"/>
    </location>
</feature>
<protein>
    <submittedName>
        <fullName evidence="7">MFS general substrate transporter</fullName>
    </submittedName>
</protein>
<dbReference type="Pfam" id="PF07690">
    <property type="entry name" value="MFS_1"/>
    <property type="match status" value="1"/>
</dbReference>
<keyword evidence="8" id="KW-1185">Reference proteome</keyword>
<feature type="transmembrane region" description="Helical" evidence="5">
    <location>
        <begin position="102"/>
        <end position="121"/>
    </location>
</feature>
<feature type="transmembrane region" description="Helical" evidence="5">
    <location>
        <begin position="430"/>
        <end position="451"/>
    </location>
</feature>
<comment type="subcellular location">
    <subcellularLocation>
        <location evidence="1">Membrane</location>
        <topology evidence="1">Multi-pass membrane protein</topology>
    </subcellularLocation>
</comment>
<evidence type="ECO:0000313" key="8">
    <source>
        <dbReference type="Proteomes" id="UP000305948"/>
    </source>
</evidence>
<feature type="domain" description="Major facilitator superfamily (MFS) profile" evidence="6">
    <location>
        <begin position="36"/>
        <end position="455"/>
    </location>
</feature>
<dbReference type="OrthoDB" id="3066029at2759"/>
<evidence type="ECO:0000256" key="2">
    <source>
        <dbReference type="ARBA" id="ARBA00022692"/>
    </source>
</evidence>
<dbReference type="PROSITE" id="PS50850">
    <property type="entry name" value="MFS"/>
    <property type="match status" value="1"/>
</dbReference>
<keyword evidence="3 5" id="KW-1133">Transmembrane helix</keyword>
<evidence type="ECO:0000256" key="5">
    <source>
        <dbReference type="SAM" id="Phobius"/>
    </source>
</evidence>
<evidence type="ECO:0000313" key="7">
    <source>
        <dbReference type="EMBL" id="TFK45914.1"/>
    </source>
</evidence>
<dbReference type="Gene3D" id="1.20.1250.20">
    <property type="entry name" value="MFS general substrate transporter like domains"/>
    <property type="match status" value="1"/>
</dbReference>
<feature type="transmembrane region" description="Helical" evidence="5">
    <location>
        <begin position="254"/>
        <end position="277"/>
    </location>
</feature>